<keyword evidence="4" id="KW-1185">Reference proteome</keyword>
<keyword evidence="1" id="KW-0812">Transmembrane</keyword>
<feature type="transmembrane region" description="Helical" evidence="1">
    <location>
        <begin position="107"/>
        <end position="128"/>
    </location>
</feature>
<gene>
    <name evidence="2" type="primary">Dvir\GJ22199</name>
    <name evidence="2" type="ORF">Dvir_GJ22199</name>
</gene>
<feature type="transmembrane region" description="Helical" evidence="1">
    <location>
        <begin position="176"/>
        <end position="198"/>
    </location>
</feature>
<dbReference type="InParanoid" id="A0A0Q9W4W6"/>
<evidence type="ECO:0000313" key="2">
    <source>
        <dbReference type="EMBL" id="KRF80169.1"/>
    </source>
</evidence>
<proteinExistence type="predicted"/>
<feature type="transmembrane region" description="Helical" evidence="1">
    <location>
        <begin position="55"/>
        <end position="75"/>
    </location>
</feature>
<name>A0A0Q9W4W6_DROVI</name>
<evidence type="ECO:0000313" key="3">
    <source>
        <dbReference type="EMBL" id="KRF80170.1"/>
    </source>
</evidence>
<organism evidence="2 4">
    <name type="scientific">Drosophila virilis</name>
    <name type="common">Fruit fly</name>
    <dbReference type="NCBI Taxonomy" id="7244"/>
    <lineage>
        <taxon>Eukaryota</taxon>
        <taxon>Metazoa</taxon>
        <taxon>Ecdysozoa</taxon>
        <taxon>Arthropoda</taxon>
        <taxon>Hexapoda</taxon>
        <taxon>Insecta</taxon>
        <taxon>Pterygota</taxon>
        <taxon>Neoptera</taxon>
        <taxon>Endopterygota</taxon>
        <taxon>Diptera</taxon>
        <taxon>Brachycera</taxon>
        <taxon>Muscomorpha</taxon>
        <taxon>Ephydroidea</taxon>
        <taxon>Drosophilidae</taxon>
        <taxon>Drosophila</taxon>
    </lineage>
</organism>
<accession>A0A0Q9W4W6</accession>
<dbReference type="EMBL" id="CH940648">
    <property type="protein sequence ID" value="KRF80169.1"/>
    <property type="molecule type" value="Genomic_DNA"/>
</dbReference>
<protein>
    <submittedName>
        <fullName evidence="2">Uncharacterized protein, isoform B</fullName>
    </submittedName>
    <submittedName>
        <fullName evidence="3">Uncharacterized protein, isoform C</fullName>
    </submittedName>
</protein>
<reference evidence="2" key="2">
    <citation type="journal article" date="2008" name="Bioinformatics">
        <title>Assembly reconciliation.</title>
        <authorList>
            <person name="Zimin A.V."/>
            <person name="Smith D.R."/>
            <person name="Sutton G."/>
            <person name="Yorke J.A."/>
        </authorList>
    </citation>
    <scope>NUCLEOTIDE SEQUENCE</scope>
    <source>
        <strain evidence="2">TSC#15010-1051.87</strain>
    </source>
</reference>
<dbReference type="OrthoDB" id="7882750at2759"/>
<feature type="transmembrane region" description="Helical" evidence="1">
    <location>
        <begin position="218"/>
        <end position="243"/>
    </location>
</feature>
<dbReference type="Proteomes" id="UP000008792">
    <property type="component" value="Unassembled WGS sequence"/>
</dbReference>
<feature type="transmembrane region" description="Helical" evidence="1">
    <location>
        <begin position="148"/>
        <end position="164"/>
    </location>
</feature>
<dbReference type="EMBL" id="CH940648">
    <property type="protein sequence ID" value="KRF80170.1"/>
    <property type="molecule type" value="Genomic_DNA"/>
</dbReference>
<keyword evidence="1" id="KW-1133">Transmembrane helix</keyword>
<sequence>MDLDERGKEQAARSLLKKTYKVTIIMLLVGQLQVCAVNEISVIKKFLEKHYYVSLLQFFISFLSIQLYVFFYHVIEKRALWKRILAGIWTFEVNTISIMKPAKSSPYLCFIISWVVTFLIMGVSVIYGNMAVKHRRGLFVSRHNIIRWSERLFVLTCFGIIVCSEMKRVTIEFPTLLIYSLMSNIVRRQFVVIFAASIRKPNFYHVGNVADHILIGQLYYLNFYALYMGIVWTLSSGFELANYDVSLATLFKKL</sequence>
<keyword evidence="1" id="KW-0472">Membrane</keyword>
<feature type="transmembrane region" description="Helical" evidence="1">
    <location>
        <begin position="20"/>
        <end position="43"/>
    </location>
</feature>
<reference evidence="2 4" key="1">
    <citation type="journal article" date="2007" name="Nature">
        <title>Evolution of genes and genomes on the Drosophila phylogeny.</title>
        <authorList>
            <consortium name="Drosophila 12 Genomes Consortium"/>
            <person name="Clark A.G."/>
            <person name="Eisen M.B."/>
            <person name="Smith D.R."/>
            <person name="Bergman C.M."/>
            <person name="Oliver B."/>
            <person name="Markow T.A."/>
            <person name="Kaufman T.C."/>
            <person name="Kellis M."/>
            <person name="Gelbart W."/>
            <person name="Iyer V.N."/>
            <person name="Pollard D.A."/>
            <person name="Sackton T.B."/>
            <person name="Larracuente A.M."/>
            <person name="Singh N.D."/>
            <person name="Abad J.P."/>
            <person name="Abt D.N."/>
            <person name="Adryan B."/>
            <person name="Aguade M."/>
            <person name="Akashi H."/>
            <person name="Anderson W.W."/>
            <person name="Aquadro C.F."/>
            <person name="Ardell D.H."/>
            <person name="Arguello R."/>
            <person name="Artieri C.G."/>
            <person name="Barbash D.A."/>
            <person name="Barker D."/>
            <person name="Barsanti P."/>
            <person name="Batterham P."/>
            <person name="Batzoglou S."/>
            <person name="Begun D."/>
            <person name="Bhutkar A."/>
            <person name="Blanco E."/>
            <person name="Bosak S.A."/>
            <person name="Bradley R.K."/>
            <person name="Brand A.D."/>
            <person name="Brent M.R."/>
            <person name="Brooks A.N."/>
            <person name="Brown R.H."/>
            <person name="Butlin R.K."/>
            <person name="Caggese C."/>
            <person name="Calvi B.R."/>
            <person name="Bernardo de Carvalho A."/>
            <person name="Caspi A."/>
            <person name="Castrezana S."/>
            <person name="Celniker S.E."/>
            <person name="Chang J.L."/>
            <person name="Chapple C."/>
            <person name="Chatterji S."/>
            <person name="Chinwalla A."/>
            <person name="Civetta A."/>
            <person name="Clifton S.W."/>
            <person name="Comeron J.M."/>
            <person name="Costello J.C."/>
            <person name="Coyne J.A."/>
            <person name="Daub J."/>
            <person name="David R.G."/>
            <person name="Delcher A.L."/>
            <person name="Delehaunty K."/>
            <person name="Do C.B."/>
            <person name="Ebling H."/>
            <person name="Edwards K."/>
            <person name="Eickbush T."/>
            <person name="Evans J.D."/>
            <person name="Filipski A."/>
            <person name="Findeiss S."/>
            <person name="Freyhult E."/>
            <person name="Fulton L."/>
            <person name="Fulton R."/>
            <person name="Garcia A.C."/>
            <person name="Gardiner A."/>
            <person name="Garfield D.A."/>
            <person name="Garvin B.E."/>
            <person name="Gibson G."/>
            <person name="Gilbert D."/>
            <person name="Gnerre S."/>
            <person name="Godfrey J."/>
            <person name="Good R."/>
            <person name="Gotea V."/>
            <person name="Gravely B."/>
            <person name="Greenberg A.J."/>
            <person name="Griffiths-Jones S."/>
            <person name="Gross S."/>
            <person name="Guigo R."/>
            <person name="Gustafson E.A."/>
            <person name="Haerty W."/>
            <person name="Hahn M.W."/>
            <person name="Halligan D.L."/>
            <person name="Halpern A.L."/>
            <person name="Halter G.M."/>
            <person name="Han M.V."/>
            <person name="Heger A."/>
            <person name="Hillier L."/>
            <person name="Hinrichs A.S."/>
            <person name="Holmes I."/>
            <person name="Hoskins R.A."/>
            <person name="Hubisz M.J."/>
            <person name="Hultmark D."/>
            <person name="Huntley M.A."/>
            <person name="Jaffe D.B."/>
            <person name="Jagadeeshan S."/>
            <person name="Jeck W.R."/>
            <person name="Johnson J."/>
            <person name="Jones C.D."/>
            <person name="Jordan W.C."/>
            <person name="Karpen G.H."/>
            <person name="Kataoka E."/>
            <person name="Keightley P.D."/>
            <person name="Kheradpour P."/>
            <person name="Kirkness E.F."/>
            <person name="Koerich L.B."/>
            <person name="Kristiansen K."/>
            <person name="Kudrna D."/>
            <person name="Kulathinal R.J."/>
            <person name="Kumar S."/>
            <person name="Kwok R."/>
            <person name="Lander E."/>
            <person name="Langley C.H."/>
            <person name="Lapoint R."/>
            <person name="Lazzaro B.P."/>
            <person name="Lee S.J."/>
            <person name="Levesque L."/>
            <person name="Li R."/>
            <person name="Lin C.F."/>
            <person name="Lin M.F."/>
            <person name="Lindblad-Toh K."/>
            <person name="Llopart A."/>
            <person name="Long M."/>
            <person name="Low L."/>
            <person name="Lozovsky E."/>
            <person name="Lu J."/>
            <person name="Luo M."/>
            <person name="Machado C.A."/>
            <person name="Makalowski W."/>
            <person name="Marzo M."/>
            <person name="Matsuda M."/>
            <person name="Matzkin L."/>
            <person name="McAllister B."/>
            <person name="McBride C.S."/>
            <person name="McKernan B."/>
            <person name="McKernan K."/>
            <person name="Mendez-Lago M."/>
            <person name="Minx P."/>
            <person name="Mollenhauer M.U."/>
            <person name="Montooth K."/>
            <person name="Mount S.M."/>
            <person name="Mu X."/>
            <person name="Myers E."/>
            <person name="Negre B."/>
            <person name="Newfeld S."/>
            <person name="Nielsen R."/>
            <person name="Noor M.A."/>
            <person name="O'Grady P."/>
            <person name="Pachter L."/>
            <person name="Papaceit M."/>
            <person name="Parisi M.J."/>
            <person name="Parisi M."/>
            <person name="Parts L."/>
            <person name="Pedersen J.S."/>
            <person name="Pesole G."/>
            <person name="Phillippy A.M."/>
            <person name="Ponting C.P."/>
            <person name="Pop M."/>
            <person name="Porcelli D."/>
            <person name="Powell J.R."/>
            <person name="Prohaska S."/>
            <person name="Pruitt K."/>
            <person name="Puig M."/>
            <person name="Quesneville H."/>
            <person name="Ram K.R."/>
            <person name="Rand D."/>
            <person name="Rasmussen M.D."/>
            <person name="Reed L.K."/>
            <person name="Reenan R."/>
            <person name="Reily A."/>
            <person name="Remington K.A."/>
            <person name="Rieger T.T."/>
            <person name="Ritchie M.G."/>
            <person name="Robin C."/>
            <person name="Rogers Y.H."/>
            <person name="Rohde C."/>
            <person name="Rozas J."/>
            <person name="Rubenfield M.J."/>
            <person name="Ruiz A."/>
            <person name="Russo S."/>
            <person name="Salzberg S.L."/>
            <person name="Sanchez-Gracia A."/>
            <person name="Saranga D.J."/>
            <person name="Sato H."/>
            <person name="Schaeffer S.W."/>
            <person name="Schatz M.C."/>
            <person name="Schlenke T."/>
            <person name="Schwartz R."/>
            <person name="Segarra C."/>
            <person name="Singh R.S."/>
            <person name="Sirot L."/>
            <person name="Sirota M."/>
            <person name="Sisneros N.B."/>
            <person name="Smith C.D."/>
            <person name="Smith T.F."/>
            <person name="Spieth J."/>
            <person name="Stage D.E."/>
            <person name="Stark A."/>
            <person name="Stephan W."/>
            <person name="Strausberg R.L."/>
            <person name="Strempel S."/>
            <person name="Sturgill D."/>
            <person name="Sutton G."/>
            <person name="Sutton G.G."/>
            <person name="Tao W."/>
            <person name="Teichmann S."/>
            <person name="Tobari Y.N."/>
            <person name="Tomimura Y."/>
            <person name="Tsolas J.M."/>
            <person name="Valente V.L."/>
            <person name="Venter E."/>
            <person name="Venter J.C."/>
            <person name="Vicario S."/>
            <person name="Vieira F.G."/>
            <person name="Vilella A.J."/>
            <person name="Villasante A."/>
            <person name="Walenz B."/>
            <person name="Wang J."/>
            <person name="Wasserman M."/>
            <person name="Watts T."/>
            <person name="Wilson D."/>
            <person name="Wilson R.K."/>
            <person name="Wing R.A."/>
            <person name="Wolfner M.F."/>
            <person name="Wong A."/>
            <person name="Wong G.K."/>
            <person name="Wu C.I."/>
            <person name="Wu G."/>
            <person name="Yamamoto D."/>
            <person name="Yang H.P."/>
            <person name="Yang S.P."/>
            <person name="Yorke J.A."/>
            <person name="Yoshida K."/>
            <person name="Zdobnov E."/>
            <person name="Zhang P."/>
            <person name="Zhang Y."/>
            <person name="Zimin A.V."/>
            <person name="Baldwin J."/>
            <person name="Abdouelleil A."/>
            <person name="Abdulkadir J."/>
            <person name="Abebe A."/>
            <person name="Abera B."/>
            <person name="Abreu J."/>
            <person name="Acer S.C."/>
            <person name="Aftuck L."/>
            <person name="Alexander A."/>
            <person name="An P."/>
            <person name="Anderson E."/>
            <person name="Anderson S."/>
            <person name="Arachi H."/>
            <person name="Azer M."/>
            <person name="Bachantsang P."/>
            <person name="Barry A."/>
            <person name="Bayul T."/>
            <person name="Berlin A."/>
            <person name="Bessette D."/>
            <person name="Bloom T."/>
            <person name="Blye J."/>
            <person name="Boguslavskiy L."/>
            <person name="Bonnet C."/>
            <person name="Boukhgalter B."/>
            <person name="Bourzgui I."/>
            <person name="Brown A."/>
            <person name="Cahill P."/>
            <person name="Channer S."/>
            <person name="Cheshatsang Y."/>
            <person name="Chuda L."/>
            <person name="Citroen M."/>
            <person name="Collymore A."/>
            <person name="Cooke P."/>
            <person name="Costello M."/>
            <person name="D'Aco K."/>
            <person name="Daza R."/>
            <person name="De Haan G."/>
            <person name="DeGray S."/>
            <person name="DeMaso C."/>
            <person name="Dhargay N."/>
            <person name="Dooley K."/>
            <person name="Dooley E."/>
            <person name="Doricent M."/>
            <person name="Dorje P."/>
            <person name="Dorjee K."/>
            <person name="Dupes A."/>
            <person name="Elong R."/>
            <person name="Falk J."/>
            <person name="Farina A."/>
            <person name="Faro S."/>
            <person name="Ferguson D."/>
            <person name="Fisher S."/>
            <person name="Foley C.D."/>
            <person name="Franke A."/>
            <person name="Friedrich D."/>
            <person name="Gadbois L."/>
            <person name="Gearin G."/>
            <person name="Gearin C.R."/>
            <person name="Giannoukos G."/>
            <person name="Goode T."/>
            <person name="Graham J."/>
            <person name="Grandbois E."/>
            <person name="Grewal S."/>
            <person name="Gyaltsen K."/>
            <person name="Hafez N."/>
            <person name="Hagos B."/>
            <person name="Hall J."/>
            <person name="Henson C."/>
            <person name="Hollinger A."/>
            <person name="Honan T."/>
            <person name="Huard M.D."/>
            <person name="Hughes L."/>
            <person name="Hurhula B."/>
            <person name="Husby M.E."/>
            <person name="Kamat A."/>
            <person name="Kanga B."/>
            <person name="Kashin S."/>
            <person name="Khazanovich D."/>
            <person name="Kisner P."/>
            <person name="Lance K."/>
            <person name="Lara M."/>
            <person name="Lee W."/>
            <person name="Lennon N."/>
            <person name="Letendre F."/>
            <person name="LeVine R."/>
            <person name="Lipovsky A."/>
            <person name="Liu X."/>
            <person name="Liu J."/>
            <person name="Liu S."/>
            <person name="Lokyitsang T."/>
            <person name="Lokyitsang Y."/>
            <person name="Lubonja R."/>
            <person name="Lui A."/>
            <person name="MacDonald P."/>
            <person name="Magnisalis V."/>
            <person name="Maru K."/>
            <person name="Matthews C."/>
            <person name="McCusker W."/>
            <person name="McDonough S."/>
            <person name="Mehta T."/>
            <person name="Meldrim J."/>
            <person name="Meneus L."/>
            <person name="Mihai O."/>
            <person name="Mihalev A."/>
            <person name="Mihova T."/>
            <person name="Mittelman R."/>
            <person name="Mlenga V."/>
            <person name="Montmayeur A."/>
            <person name="Mulrain L."/>
            <person name="Navidi A."/>
            <person name="Naylor J."/>
            <person name="Negash T."/>
            <person name="Nguyen T."/>
            <person name="Nguyen N."/>
            <person name="Nicol R."/>
            <person name="Norbu C."/>
            <person name="Norbu N."/>
            <person name="Novod N."/>
            <person name="O'Neill B."/>
            <person name="Osman S."/>
            <person name="Markiewicz E."/>
            <person name="Oyono O.L."/>
            <person name="Patti C."/>
            <person name="Phunkhang P."/>
            <person name="Pierre F."/>
            <person name="Priest M."/>
            <person name="Raghuraman S."/>
            <person name="Rege F."/>
            <person name="Reyes R."/>
            <person name="Rise C."/>
            <person name="Rogov P."/>
            <person name="Ross K."/>
            <person name="Ryan E."/>
            <person name="Settipalli S."/>
            <person name="Shea T."/>
            <person name="Sherpa N."/>
            <person name="Shi L."/>
            <person name="Shih D."/>
            <person name="Sparrow T."/>
            <person name="Spaulding J."/>
            <person name="Stalker J."/>
            <person name="Stange-Thomann N."/>
            <person name="Stavropoulos S."/>
            <person name="Stone C."/>
            <person name="Strader C."/>
            <person name="Tesfaye S."/>
            <person name="Thomson T."/>
            <person name="Thoulutsang Y."/>
            <person name="Thoulutsang D."/>
            <person name="Topham K."/>
            <person name="Topping I."/>
            <person name="Tsamla T."/>
            <person name="Vassiliev H."/>
            <person name="Vo A."/>
            <person name="Wangchuk T."/>
            <person name="Wangdi T."/>
            <person name="Weiand M."/>
            <person name="Wilkinson J."/>
            <person name="Wilson A."/>
            <person name="Yadav S."/>
            <person name="Young G."/>
            <person name="Yu Q."/>
            <person name="Zembek L."/>
            <person name="Zhong D."/>
            <person name="Zimmer A."/>
            <person name="Zwirko Z."/>
            <person name="Jaffe D.B."/>
            <person name="Alvarez P."/>
            <person name="Brockman W."/>
            <person name="Butler J."/>
            <person name="Chin C."/>
            <person name="Gnerre S."/>
            <person name="Grabherr M."/>
            <person name="Kleber M."/>
            <person name="Mauceli E."/>
            <person name="MacCallum I."/>
        </authorList>
    </citation>
    <scope>NUCLEOTIDE SEQUENCE [LARGE SCALE GENOMIC DNA]</scope>
    <source>
        <strain evidence="2">TSC#15010-1051.87</strain>
        <strain evidence="4">Tucson 15010-1051.87</strain>
    </source>
</reference>
<reference evidence="2" key="3">
    <citation type="submission" date="2015-11" db="EMBL/GenBank/DDBJ databases">
        <authorList>
            <consortium name="FlyBase"/>
        </authorList>
    </citation>
    <scope>NUCLEOTIDE SEQUENCE</scope>
    <source>
        <strain evidence="2">TSC#15010-1051.87</strain>
    </source>
</reference>
<evidence type="ECO:0000256" key="1">
    <source>
        <dbReference type="SAM" id="Phobius"/>
    </source>
</evidence>
<evidence type="ECO:0000313" key="4">
    <source>
        <dbReference type="Proteomes" id="UP000008792"/>
    </source>
</evidence>
<dbReference type="AlphaFoldDB" id="A0A0Q9W4W6"/>